<evidence type="ECO:0000259" key="1">
    <source>
        <dbReference type="Pfam" id="PF00496"/>
    </source>
</evidence>
<feature type="domain" description="Solute-binding protein family 5" evidence="1">
    <location>
        <begin position="163"/>
        <end position="494"/>
    </location>
</feature>
<dbReference type="Pfam" id="PF00496">
    <property type="entry name" value="SBP_bac_5"/>
    <property type="match status" value="1"/>
</dbReference>
<dbReference type="InterPro" id="IPR000914">
    <property type="entry name" value="SBP_5_dom"/>
</dbReference>
<evidence type="ECO:0000313" key="2">
    <source>
        <dbReference type="EMBL" id="TKJ36915.1"/>
    </source>
</evidence>
<dbReference type="EMBL" id="NJBN01000014">
    <property type="protein sequence ID" value="TKJ36915.1"/>
    <property type="molecule type" value="Genomic_DNA"/>
</dbReference>
<dbReference type="Gene3D" id="3.40.190.10">
    <property type="entry name" value="Periplasmic binding protein-like II"/>
    <property type="match status" value="1"/>
</dbReference>
<dbReference type="InterPro" id="IPR039424">
    <property type="entry name" value="SBP_5"/>
</dbReference>
<dbReference type="PANTHER" id="PTHR30290">
    <property type="entry name" value="PERIPLASMIC BINDING COMPONENT OF ABC TRANSPORTER"/>
    <property type="match status" value="1"/>
</dbReference>
<evidence type="ECO:0000313" key="3">
    <source>
        <dbReference type="Proteomes" id="UP000319619"/>
    </source>
</evidence>
<gene>
    <name evidence="2" type="ORF">CEE37_14465</name>
</gene>
<protein>
    <recommendedName>
        <fullName evidence="1">Solute-binding protein family 5 domain-containing protein</fullName>
    </recommendedName>
</protein>
<dbReference type="AlphaFoldDB" id="A0A532UPP7"/>
<dbReference type="SUPFAM" id="SSF53850">
    <property type="entry name" value="Periplasmic binding protein-like II"/>
    <property type="match status" value="1"/>
</dbReference>
<organism evidence="2 3">
    <name type="scientific">candidate division LCP-89 bacterium B3_LCP</name>
    <dbReference type="NCBI Taxonomy" id="2012998"/>
    <lineage>
        <taxon>Bacteria</taxon>
        <taxon>Pseudomonadati</taxon>
        <taxon>Bacteria division LCP-89</taxon>
    </lineage>
</organism>
<name>A0A532UPP7_UNCL8</name>
<dbReference type="GO" id="GO:1904680">
    <property type="term" value="F:peptide transmembrane transporter activity"/>
    <property type="evidence" value="ECO:0007669"/>
    <property type="project" value="TreeGrafter"/>
</dbReference>
<comment type="caution">
    <text evidence="2">The sequence shown here is derived from an EMBL/GenBank/DDBJ whole genome shotgun (WGS) entry which is preliminary data.</text>
</comment>
<dbReference type="GO" id="GO:0015833">
    <property type="term" value="P:peptide transport"/>
    <property type="evidence" value="ECO:0007669"/>
    <property type="project" value="TreeGrafter"/>
</dbReference>
<accession>A0A532UPP7</accession>
<proteinExistence type="predicted"/>
<sequence>MNQEGNVRTTEPELLGRNREITSCCHHYPTPYRNAKVLKETAQLFTVLALILLLFRGSTTLAQELRIGHIQYIGTMDPITCINPVEVLFNGLMYPKLYQYSGLEIIGQRVLLVYKPGILSQVEFLAEKAGNLIPTDDVHNASLMKCQVAEGNNWITPSLDIFPILADDVIHTLGIIRNPRTYPNLMVLKNYIKDVRGCPDPLQLEIEFNRGATDFERMLNFGIVFSDQYKHGIRDRRRPLPQLPYSGTGFYYDIATEGGTNERVLTRLQEVAGGTGNIQQVKFRQYNNYEPLLDNFQLPLSHPQALDMILEIPPEKMNDFFGMEGYVFLDYAIDAFYYIGFNCNPKRNSSRVFAEVRELRKAMYRYTNIRLMLKEVYPSGNIVTGPFRNSDLAYNDNVIVSPDISAAEIMLDIGEAAPNELRYGTNSGKLEYLGVVQQFVLIVPAERLDMIRVASSFKGRMEQIGLIIHIETIPANQWYDRAYNKRNFDLIFDEFVYHQGYERVLKMFYFEEHDEGSNFLRYRNHLVNQQVNFLLNETDLINKRGILRTIHRLLNEDAAAIFLWNLPKSALIRSQRFETDNPFWRQLRDDPDPVYFFRDIKDLMIVP</sequence>
<dbReference type="Gene3D" id="3.10.105.10">
    <property type="entry name" value="Dipeptide-binding Protein, Domain 3"/>
    <property type="match status" value="1"/>
</dbReference>
<dbReference type="Proteomes" id="UP000319619">
    <property type="component" value="Unassembled WGS sequence"/>
</dbReference>
<reference evidence="2 3" key="1">
    <citation type="submission" date="2017-06" db="EMBL/GenBank/DDBJ databases">
        <title>Novel microbial phyla capable of carbon fixation and sulfur reduction in deep-sea sediments.</title>
        <authorList>
            <person name="Huang J."/>
            <person name="Baker B."/>
            <person name="Wang Y."/>
        </authorList>
    </citation>
    <scope>NUCLEOTIDE SEQUENCE [LARGE SCALE GENOMIC DNA]</scope>
    <source>
        <strain evidence="2">B3_LCP</strain>
    </source>
</reference>
<dbReference type="Gene3D" id="3.90.76.10">
    <property type="entry name" value="Dipeptide-binding Protein, Domain 1"/>
    <property type="match status" value="1"/>
</dbReference>